<name>A0A1I6MIB0_9BACT</name>
<evidence type="ECO:0000313" key="1">
    <source>
        <dbReference type="EMBL" id="SFS15456.1"/>
    </source>
</evidence>
<accession>A0A1I6MIB0</accession>
<proteinExistence type="predicted"/>
<dbReference type="EMBL" id="FOZL01000001">
    <property type="protein sequence ID" value="SFS15456.1"/>
    <property type="molecule type" value="Genomic_DNA"/>
</dbReference>
<evidence type="ECO:0000313" key="2">
    <source>
        <dbReference type="Proteomes" id="UP000199024"/>
    </source>
</evidence>
<protein>
    <submittedName>
        <fullName evidence="1">Uncharacterized protein</fullName>
    </submittedName>
</protein>
<dbReference type="RefSeq" id="WP_141223923.1">
    <property type="nucleotide sequence ID" value="NZ_FOZL01000001.1"/>
</dbReference>
<sequence>MSDFDIQLKLGRAQTHIDEFRTKAAIIRNGYCVIKPEEDQERQMTVMRINITPKASDELRLIAGDALFNMRAALDYIVTRAVLSNPPNTPSRTNQFPIAQDAKSFRNIEARQLAGVPDRMRAILEKFQPYHPGNEPLTILSKLHNPDKHRSLNLTAVVADSSHLVARGGANPFALVSDIPLCDGGIFGNIGIPWDLPEEFASVRTRTKNTSIEGKCTQFVGFSDLFDPEEEEEGYEGADTTLERILNYIERKVLPGVQPYLNSQ</sequence>
<gene>
    <name evidence="1" type="ORF">SAMN05421771_2713</name>
</gene>
<reference evidence="1 2" key="1">
    <citation type="submission" date="2016-10" db="EMBL/GenBank/DDBJ databases">
        <authorList>
            <person name="de Groot N.N."/>
        </authorList>
    </citation>
    <scope>NUCLEOTIDE SEQUENCE [LARGE SCALE GENOMIC DNA]</scope>
    <source>
        <strain evidence="1 2">DSM 21001</strain>
    </source>
</reference>
<dbReference type="Proteomes" id="UP000199024">
    <property type="component" value="Unassembled WGS sequence"/>
</dbReference>
<organism evidence="1 2">
    <name type="scientific">Granulicella pectinivorans</name>
    <dbReference type="NCBI Taxonomy" id="474950"/>
    <lineage>
        <taxon>Bacteria</taxon>
        <taxon>Pseudomonadati</taxon>
        <taxon>Acidobacteriota</taxon>
        <taxon>Terriglobia</taxon>
        <taxon>Terriglobales</taxon>
        <taxon>Acidobacteriaceae</taxon>
        <taxon>Granulicella</taxon>
    </lineage>
</organism>
<keyword evidence="2" id="KW-1185">Reference proteome</keyword>
<dbReference type="AlphaFoldDB" id="A0A1I6MIB0"/>
<dbReference type="OrthoDB" id="119671at2"/>